<accession>A0A7Z2G9A6</accession>
<dbReference type="InterPro" id="IPR029063">
    <property type="entry name" value="SAM-dependent_MTases_sf"/>
</dbReference>
<reference evidence="1 2" key="1">
    <citation type="submission" date="2019-12" db="EMBL/GenBank/DDBJ databases">
        <title>Paraburkholderia acidiphila 7Q-K02 sp. nov and Paraburkholderia acidisoli DHF22 sp. nov., two strains isolated from forest soil.</title>
        <authorList>
            <person name="Gao Z."/>
            <person name="Qiu L."/>
        </authorList>
    </citation>
    <scope>NUCLEOTIDE SEQUENCE [LARGE SCALE GENOMIC DNA]</scope>
    <source>
        <strain evidence="1 2">7Q-K02</strain>
    </source>
</reference>
<gene>
    <name evidence="1" type="ORF">FAZ97_21900</name>
</gene>
<organism evidence="1 2">
    <name type="scientific">Paraburkholderia acidiphila</name>
    <dbReference type="NCBI Taxonomy" id="2571747"/>
    <lineage>
        <taxon>Bacteria</taxon>
        <taxon>Pseudomonadati</taxon>
        <taxon>Pseudomonadota</taxon>
        <taxon>Betaproteobacteria</taxon>
        <taxon>Burkholderiales</taxon>
        <taxon>Burkholderiaceae</taxon>
        <taxon>Paraburkholderia</taxon>
    </lineage>
</organism>
<dbReference type="AlphaFoldDB" id="A0A7Z2G9A6"/>
<name>A0A7Z2G9A6_9BURK</name>
<dbReference type="SUPFAM" id="SSF53335">
    <property type="entry name" value="S-adenosyl-L-methionine-dependent methyltransferases"/>
    <property type="match status" value="1"/>
</dbReference>
<dbReference type="Proteomes" id="UP000434209">
    <property type="component" value="Chromosome 2"/>
</dbReference>
<dbReference type="Gene3D" id="3.40.50.150">
    <property type="entry name" value="Vaccinia Virus protein VP39"/>
    <property type="match status" value="1"/>
</dbReference>
<evidence type="ECO:0000313" key="1">
    <source>
        <dbReference type="EMBL" id="QGZ57558.1"/>
    </source>
</evidence>
<keyword evidence="2" id="KW-1185">Reference proteome</keyword>
<protein>
    <recommendedName>
        <fullName evidence="3">Methyltransferase domain-containing protein</fullName>
    </recommendedName>
</protein>
<dbReference type="OrthoDB" id="9799872at2"/>
<evidence type="ECO:0008006" key="3">
    <source>
        <dbReference type="Google" id="ProtNLM"/>
    </source>
</evidence>
<sequence>MITKHDVVAAYQLLLRREPEGEEAINRWLERCTYPDELVNGILGSQEFALGVFNRAISPSSTIPSNEEVAARFGVYPEPNLVSWLRNLPVIEGMVLPSSAYVSAALAQFQVRNGYRGNIAEIGVYHGKYVAGLATSALPDEKVIAVDLFEDQDQNEDIAGYGEAGFEAPLRALTQDVFVKTMSTYAPRPELLIFKRSSLDVTADELMPDGQRVRFFSVDGGHTHDVFLNDLRLAESTLAPYGIVAIDDILNPDWPGIVTGAVRYFDGQTKLRPVAFIENKLLCAYESHADIYRAALRAIAPRSLRRRNVEFSNFTADQYVDGFDLHAFLKSLPPLTQ</sequence>
<evidence type="ECO:0000313" key="2">
    <source>
        <dbReference type="Proteomes" id="UP000434209"/>
    </source>
</evidence>
<dbReference type="EMBL" id="CP046910">
    <property type="protein sequence ID" value="QGZ57558.1"/>
    <property type="molecule type" value="Genomic_DNA"/>
</dbReference>
<dbReference type="Pfam" id="PF13578">
    <property type="entry name" value="Methyltransf_24"/>
    <property type="match status" value="1"/>
</dbReference>
<proteinExistence type="predicted"/>
<dbReference type="KEGG" id="pacp:FAZ97_21900"/>
<dbReference type="RefSeq" id="WP_158760502.1">
    <property type="nucleotide sequence ID" value="NZ_CP046910.1"/>
</dbReference>